<name>A0A1I7VPX3_LOALO</name>
<proteinExistence type="predicted"/>
<sequence length="76" mass="8634">MFQQFIHCLDSNERIVEVEKRIVVVLHVACSAYEVRTASDDEIAYEQYTLYRGEASKTSLAKGRSTSSNLGDRIYA</sequence>
<protein>
    <submittedName>
        <fullName evidence="3">Uncharacterized protein</fullName>
    </submittedName>
</protein>
<feature type="compositionally biased region" description="Polar residues" evidence="1">
    <location>
        <begin position="56"/>
        <end position="70"/>
    </location>
</feature>
<evidence type="ECO:0000313" key="2">
    <source>
        <dbReference type="Proteomes" id="UP000095285"/>
    </source>
</evidence>
<dbReference type="AlphaFoldDB" id="A0A1I7VPX3"/>
<reference evidence="2" key="1">
    <citation type="submission" date="2012-04" db="EMBL/GenBank/DDBJ databases">
        <title>The Genome Sequence of Loa loa.</title>
        <authorList>
            <consortium name="The Broad Institute Genome Sequencing Platform"/>
            <consortium name="Broad Institute Genome Sequencing Center for Infectious Disease"/>
            <person name="Nutman T.B."/>
            <person name="Fink D.L."/>
            <person name="Russ C."/>
            <person name="Young S."/>
            <person name="Zeng Q."/>
            <person name="Gargeya S."/>
            <person name="Alvarado L."/>
            <person name="Berlin A."/>
            <person name="Chapman S.B."/>
            <person name="Chen Z."/>
            <person name="Freedman E."/>
            <person name="Gellesch M."/>
            <person name="Goldberg J."/>
            <person name="Griggs A."/>
            <person name="Gujja S."/>
            <person name="Heilman E.R."/>
            <person name="Heiman D."/>
            <person name="Howarth C."/>
            <person name="Mehta T."/>
            <person name="Neiman D."/>
            <person name="Pearson M."/>
            <person name="Roberts A."/>
            <person name="Saif S."/>
            <person name="Shea T."/>
            <person name="Shenoy N."/>
            <person name="Sisk P."/>
            <person name="Stolte C."/>
            <person name="Sykes S."/>
            <person name="White J."/>
            <person name="Yandava C."/>
            <person name="Haas B."/>
            <person name="Henn M.R."/>
            <person name="Nusbaum C."/>
            <person name="Birren B."/>
        </authorList>
    </citation>
    <scope>NUCLEOTIDE SEQUENCE [LARGE SCALE GENOMIC DNA]</scope>
</reference>
<feature type="region of interest" description="Disordered" evidence="1">
    <location>
        <begin position="56"/>
        <end position="76"/>
    </location>
</feature>
<dbReference type="Proteomes" id="UP000095285">
    <property type="component" value="Unassembled WGS sequence"/>
</dbReference>
<evidence type="ECO:0000313" key="3">
    <source>
        <dbReference type="WBParaSite" id="EN70_497"/>
    </source>
</evidence>
<accession>A0A1I7VPX3</accession>
<keyword evidence="2" id="KW-1185">Reference proteome</keyword>
<organism evidence="2 3">
    <name type="scientific">Loa loa</name>
    <name type="common">Eye worm</name>
    <name type="synonym">Filaria loa</name>
    <dbReference type="NCBI Taxonomy" id="7209"/>
    <lineage>
        <taxon>Eukaryota</taxon>
        <taxon>Metazoa</taxon>
        <taxon>Ecdysozoa</taxon>
        <taxon>Nematoda</taxon>
        <taxon>Chromadorea</taxon>
        <taxon>Rhabditida</taxon>
        <taxon>Spirurina</taxon>
        <taxon>Spiruromorpha</taxon>
        <taxon>Filarioidea</taxon>
        <taxon>Onchocercidae</taxon>
        <taxon>Loa</taxon>
    </lineage>
</organism>
<reference evidence="3" key="2">
    <citation type="submission" date="2016-11" db="UniProtKB">
        <authorList>
            <consortium name="WormBaseParasite"/>
        </authorList>
    </citation>
    <scope>IDENTIFICATION</scope>
</reference>
<dbReference type="WBParaSite" id="EN70_497">
    <property type="protein sequence ID" value="EN70_497"/>
    <property type="gene ID" value="EN70_497"/>
</dbReference>
<evidence type="ECO:0000256" key="1">
    <source>
        <dbReference type="SAM" id="MobiDB-lite"/>
    </source>
</evidence>